<evidence type="ECO:0000313" key="1">
    <source>
        <dbReference type="EMBL" id="KAI0054517.1"/>
    </source>
</evidence>
<protein>
    <submittedName>
        <fullName evidence="1">Uncharacterized protein</fullName>
    </submittedName>
</protein>
<sequence length="408" mass="39116">MFNPLLLRCGLCSSPFSSLSVNKGTGNPSNKGRLQQMCTNKATCRKTIFHSDPLSDEIAQSIATAINNVPSAFHIYCPNSPFLLSAHSTSSTSQSTPQNGSPPGPMGSALHAPAGPASLMPRDPALLAPGGPASLAPGGPGSLTPGGSGSLVPGGPGATLALGGPALVTPGATGMSLALEGAGSLALGGAGASLVPESTSLTPKSTSLALESTPLAPGGAGASLAPGGAGASLAPGGAGASLAPGGAGASLALGGAGSISFGGAGMSLALGGAGALSFGGAGTSLAPGGPCGASLVPEGPASPVPPRGSPLPTSGRMPSLGQAGVAGTMTVVSMQERLLMLARPFGGGIYSDALSCSAKLAVNPLHAVHLKLELHVSHARSEGIGWQAVAHTHQSDKALHPPLLMILA</sequence>
<reference evidence="1" key="2">
    <citation type="journal article" date="2022" name="New Phytol.">
        <title>Evolutionary transition to the ectomycorrhizal habit in the genomes of a hyperdiverse lineage of mushroom-forming fungi.</title>
        <authorList>
            <person name="Looney B."/>
            <person name="Miyauchi S."/>
            <person name="Morin E."/>
            <person name="Drula E."/>
            <person name="Courty P.E."/>
            <person name="Kohler A."/>
            <person name="Kuo A."/>
            <person name="LaButti K."/>
            <person name="Pangilinan J."/>
            <person name="Lipzen A."/>
            <person name="Riley R."/>
            <person name="Andreopoulos W."/>
            <person name="He G."/>
            <person name="Johnson J."/>
            <person name="Nolan M."/>
            <person name="Tritt A."/>
            <person name="Barry K.W."/>
            <person name="Grigoriev I.V."/>
            <person name="Nagy L.G."/>
            <person name="Hibbett D."/>
            <person name="Henrissat B."/>
            <person name="Matheny P.B."/>
            <person name="Labbe J."/>
            <person name="Martin F.M."/>
        </authorList>
    </citation>
    <scope>NUCLEOTIDE SEQUENCE</scope>
    <source>
        <strain evidence="1">HHB10654</strain>
    </source>
</reference>
<evidence type="ECO:0000313" key="2">
    <source>
        <dbReference type="Proteomes" id="UP000814140"/>
    </source>
</evidence>
<proteinExistence type="predicted"/>
<accession>A0ACB8SE06</accession>
<comment type="caution">
    <text evidence="1">The sequence shown here is derived from an EMBL/GenBank/DDBJ whole genome shotgun (WGS) entry which is preliminary data.</text>
</comment>
<organism evidence="1 2">
    <name type="scientific">Artomyces pyxidatus</name>
    <dbReference type="NCBI Taxonomy" id="48021"/>
    <lineage>
        <taxon>Eukaryota</taxon>
        <taxon>Fungi</taxon>
        <taxon>Dikarya</taxon>
        <taxon>Basidiomycota</taxon>
        <taxon>Agaricomycotina</taxon>
        <taxon>Agaricomycetes</taxon>
        <taxon>Russulales</taxon>
        <taxon>Auriscalpiaceae</taxon>
        <taxon>Artomyces</taxon>
    </lineage>
</organism>
<dbReference type="Proteomes" id="UP000814140">
    <property type="component" value="Unassembled WGS sequence"/>
</dbReference>
<reference evidence="1" key="1">
    <citation type="submission" date="2021-03" db="EMBL/GenBank/DDBJ databases">
        <authorList>
            <consortium name="DOE Joint Genome Institute"/>
            <person name="Ahrendt S."/>
            <person name="Looney B.P."/>
            <person name="Miyauchi S."/>
            <person name="Morin E."/>
            <person name="Drula E."/>
            <person name="Courty P.E."/>
            <person name="Chicoki N."/>
            <person name="Fauchery L."/>
            <person name="Kohler A."/>
            <person name="Kuo A."/>
            <person name="Labutti K."/>
            <person name="Pangilinan J."/>
            <person name="Lipzen A."/>
            <person name="Riley R."/>
            <person name="Andreopoulos W."/>
            <person name="He G."/>
            <person name="Johnson J."/>
            <person name="Barry K.W."/>
            <person name="Grigoriev I.V."/>
            <person name="Nagy L."/>
            <person name="Hibbett D."/>
            <person name="Henrissat B."/>
            <person name="Matheny P.B."/>
            <person name="Labbe J."/>
            <person name="Martin F."/>
        </authorList>
    </citation>
    <scope>NUCLEOTIDE SEQUENCE</scope>
    <source>
        <strain evidence="1">HHB10654</strain>
    </source>
</reference>
<gene>
    <name evidence="1" type="ORF">BV25DRAFT_1922612</name>
</gene>
<dbReference type="EMBL" id="MU277404">
    <property type="protein sequence ID" value="KAI0054517.1"/>
    <property type="molecule type" value="Genomic_DNA"/>
</dbReference>
<keyword evidence="2" id="KW-1185">Reference proteome</keyword>
<name>A0ACB8SE06_9AGAM</name>